<organism evidence="1 2">
    <name type="scientific">Phytophthora fragariaefolia</name>
    <dbReference type="NCBI Taxonomy" id="1490495"/>
    <lineage>
        <taxon>Eukaryota</taxon>
        <taxon>Sar</taxon>
        <taxon>Stramenopiles</taxon>
        <taxon>Oomycota</taxon>
        <taxon>Peronosporomycetes</taxon>
        <taxon>Peronosporales</taxon>
        <taxon>Peronosporaceae</taxon>
        <taxon>Phytophthora</taxon>
    </lineage>
</organism>
<proteinExistence type="predicted"/>
<dbReference type="AlphaFoldDB" id="A0A9W6X3V9"/>
<gene>
    <name evidence="1" type="ORF">Pfra01_000662800</name>
</gene>
<evidence type="ECO:0000313" key="1">
    <source>
        <dbReference type="EMBL" id="GMF30200.1"/>
    </source>
</evidence>
<reference evidence="1" key="1">
    <citation type="submission" date="2023-04" db="EMBL/GenBank/DDBJ databases">
        <title>Phytophthora fragariaefolia NBRC 109709.</title>
        <authorList>
            <person name="Ichikawa N."/>
            <person name="Sato H."/>
            <person name="Tonouchi N."/>
        </authorList>
    </citation>
    <scope>NUCLEOTIDE SEQUENCE</scope>
    <source>
        <strain evidence="1">NBRC 109709</strain>
    </source>
</reference>
<protein>
    <submittedName>
        <fullName evidence="1">Unnamed protein product</fullName>
    </submittedName>
</protein>
<dbReference type="EMBL" id="BSXT01000569">
    <property type="protein sequence ID" value="GMF30200.1"/>
    <property type="molecule type" value="Genomic_DNA"/>
</dbReference>
<dbReference type="Proteomes" id="UP001165121">
    <property type="component" value="Unassembled WGS sequence"/>
</dbReference>
<dbReference type="OrthoDB" id="201275at2759"/>
<accession>A0A9W6X3V9</accession>
<evidence type="ECO:0000313" key="2">
    <source>
        <dbReference type="Proteomes" id="UP001165121"/>
    </source>
</evidence>
<comment type="caution">
    <text evidence="1">The sequence shown here is derived from an EMBL/GenBank/DDBJ whole genome shotgun (WGS) entry which is preliminary data.</text>
</comment>
<sequence>MGGLSIASVLVLVGTGCGWIVPQLTRSFPAARAMSAAVVDDLRHEMDENVVAAVPTKRRTSAGGPKTSDVKASFLIRTLPRDCNPTPVPAGGMSASASGLLSPLVSKLSNRQEAEVEILQLDNPFDDITEEKLVGW</sequence>
<keyword evidence="2" id="KW-1185">Reference proteome</keyword>
<name>A0A9W6X3V9_9STRA</name>